<dbReference type="InterPro" id="IPR002901">
    <property type="entry name" value="MGlyc_endo_b_GlcNAc-like_dom"/>
</dbReference>
<feature type="compositionally biased region" description="Pro residues" evidence="2">
    <location>
        <begin position="368"/>
        <end position="378"/>
    </location>
</feature>
<dbReference type="InterPro" id="IPR051056">
    <property type="entry name" value="Glycosyl_Hydrolase_73"/>
</dbReference>
<evidence type="ECO:0000259" key="3">
    <source>
        <dbReference type="SMART" id="SM00047"/>
    </source>
</evidence>
<protein>
    <recommendedName>
        <fullName evidence="3">Mannosyl-glycoprotein endo-beta-N-acetylglucosamidase-like domain-containing protein</fullName>
    </recommendedName>
</protein>
<dbReference type="KEGG" id="lpy:FIV34_06730"/>
<evidence type="ECO:0000256" key="1">
    <source>
        <dbReference type="ARBA" id="ARBA00022801"/>
    </source>
</evidence>
<dbReference type="Pfam" id="PF20410">
    <property type="entry name" value="X-Tfes_XVIPCD"/>
    <property type="match status" value="1"/>
</dbReference>
<dbReference type="Proteomes" id="UP000316093">
    <property type="component" value="Chromosome"/>
</dbReference>
<dbReference type="Gene3D" id="2.10.70.40">
    <property type="entry name" value="peptidoglycan hydrolase"/>
    <property type="match status" value="1"/>
</dbReference>
<dbReference type="PANTHER" id="PTHR33308:SF9">
    <property type="entry name" value="PEPTIDOGLYCAN HYDROLASE FLGJ"/>
    <property type="match status" value="1"/>
</dbReference>
<gene>
    <name evidence="4" type="ORF">FIV34_06730</name>
</gene>
<keyword evidence="1" id="KW-0378">Hydrolase</keyword>
<evidence type="ECO:0000313" key="4">
    <source>
        <dbReference type="EMBL" id="QDE38916.1"/>
    </source>
</evidence>
<organism evidence="4 5">
    <name type="scientific">Luteibacter pinisoli</name>
    <dbReference type="NCBI Taxonomy" id="2589080"/>
    <lineage>
        <taxon>Bacteria</taxon>
        <taxon>Pseudomonadati</taxon>
        <taxon>Pseudomonadota</taxon>
        <taxon>Gammaproteobacteria</taxon>
        <taxon>Lysobacterales</taxon>
        <taxon>Rhodanobacteraceae</taxon>
        <taxon>Luteibacter</taxon>
    </lineage>
</organism>
<dbReference type="Pfam" id="PF01832">
    <property type="entry name" value="Glucosaminidase"/>
    <property type="match status" value="1"/>
</dbReference>
<dbReference type="RefSeq" id="WP_139980901.1">
    <property type="nucleotide sequence ID" value="NZ_CP041046.1"/>
</dbReference>
<sequence length="378" mass="40862">MGSKEQFIADLYPAALKVSKETGLSVELTLAQAAGETGWGEKILPGTHNLFNIKADPSWHGPTKTFHVWEIEHGKKVWKDQDFRVYGSYEEAIADRAKFLKENPRYGKAGLFDPGTLGNLEKEADALKKAGYATDPDYATNMRAIYAGRTMRHGIELATGHVQEAGHTAPHATTSTSLKQGAHGDRVHDMQAELIAAGYAKQLGSTVADGKFGQHTEEAVKAFQRDHHLKDDGIVGKNTQEAMHKAASLADPAHAGHPVFRDALAGVQKIDAEHHRPSGPDSHQLAGAVAATAICTGMQRIDSVMLDDQATRLFAIQGELNSPFKQVASVDVLQGLQTPLAQSTQQVDQYLQQAPQAQHTQGQQQPDAPQPQPAQPGM</sequence>
<dbReference type="PANTHER" id="PTHR33308">
    <property type="entry name" value="PEPTIDOGLYCAN HYDROLASE FLGJ"/>
    <property type="match status" value="1"/>
</dbReference>
<accession>A0A4Y5Z209</accession>
<name>A0A4Y5Z209_9GAMM</name>
<dbReference type="Gene3D" id="1.10.101.10">
    <property type="entry name" value="PGBD-like superfamily/PGBD"/>
    <property type="match status" value="1"/>
</dbReference>
<evidence type="ECO:0000256" key="2">
    <source>
        <dbReference type="SAM" id="MobiDB-lite"/>
    </source>
</evidence>
<dbReference type="EMBL" id="CP041046">
    <property type="protein sequence ID" value="QDE38916.1"/>
    <property type="molecule type" value="Genomic_DNA"/>
</dbReference>
<dbReference type="PRINTS" id="PR01002">
    <property type="entry name" value="FLGFLGJ"/>
</dbReference>
<dbReference type="InterPro" id="IPR036365">
    <property type="entry name" value="PGBD-like_sf"/>
</dbReference>
<dbReference type="GO" id="GO:0004040">
    <property type="term" value="F:amidase activity"/>
    <property type="evidence" value="ECO:0007669"/>
    <property type="project" value="InterPro"/>
</dbReference>
<feature type="region of interest" description="Disordered" evidence="2">
    <location>
        <begin position="342"/>
        <end position="378"/>
    </location>
</feature>
<dbReference type="InterPro" id="IPR002477">
    <property type="entry name" value="Peptidoglycan-bd-like"/>
</dbReference>
<dbReference type="AlphaFoldDB" id="A0A4Y5Z209"/>
<evidence type="ECO:0000313" key="5">
    <source>
        <dbReference type="Proteomes" id="UP000316093"/>
    </source>
</evidence>
<reference evidence="4 5" key="1">
    <citation type="submission" date="2019-06" db="EMBL/GenBank/DDBJ databases">
        <title>A complete genome sequence for Luteibacter pinisoli MAH-14.</title>
        <authorList>
            <person name="Baltrus D.A."/>
        </authorList>
    </citation>
    <scope>NUCLEOTIDE SEQUENCE [LARGE SCALE GENOMIC DNA]</scope>
    <source>
        <strain evidence="4 5">MAH-14</strain>
    </source>
</reference>
<proteinExistence type="predicted"/>
<dbReference type="InterPro" id="IPR036366">
    <property type="entry name" value="PGBDSf"/>
</dbReference>
<dbReference type="Gene3D" id="1.10.530.10">
    <property type="match status" value="1"/>
</dbReference>
<keyword evidence="5" id="KW-1185">Reference proteome</keyword>
<dbReference type="SMART" id="SM00047">
    <property type="entry name" value="LYZ2"/>
    <property type="match status" value="1"/>
</dbReference>
<dbReference type="OrthoDB" id="6046149at2"/>
<feature type="domain" description="Mannosyl-glycoprotein endo-beta-N-acetylglucosamidase-like" evidence="3">
    <location>
        <begin position="2"/>
        <end position="154"/>
    </location>
</feature>
<feature type="compositionally biased region" description="Low complexity" evidence="2">
    <location>
        <begin position="345"/>
        <end position="367"/>
    </location>
</feature>
<dbReference type="GO" id="GO:0071973">
    <property type="term" value="P:bacterial-type flagellum-dependent cell motility"/>
    <property type="evidence" value="ECO:0007669"/>
    <property type="project" value="TreeGrafter"/>
</dbReference>
<dbReference type="InterPro" id="IPR046519">
    <property type="entry name" value="X-Tfes_XVIPCD"/>
</dbReference>
<dbReference type="SUPFAM" id="SSF47090">
    <property type="entry name" value="PGBD-like"/>
    <property type="match status" value="1"/>
</dbReference>
<dbReference type="Pfam" id="PF01471">
    <property type="entry name" value="PG_binding_1"/>
    <property type="match status" value="1"/>
</dbReference>